<gene>
    <name evidence="2" type="ORF">BXZ70DRAFT_906518</name>
</gene>
<dbReference type="EMBL" id="JAEVFJ010000012">
    <property type="protein sequence ID" value="KAH8101364.1"/>
    <property type="molecule type" value="Genomic_DNA"/>
</dbReference>
<feature type="compositionally biased region" description="Polar residues" evidence="1">
    <location>
        <begin position="136"/>
        <end position="157"/>
    </location>
</feature>
<dbReference type="OrthoDB" id="3238775at2759"/>
<feature type="compositionally biased region" description="Polar residues" evidence="1">
    <location>
        <begin position="165"/>
        <end position="185"/>
    </location>
</feature>
<evidence type="ECO:0000313" key="2">
    <source>
        <dbReference type="EMBL" id="KAH8101364.1"/>
    </source>
</evidence>
<organism evidence="2 3">
    <name type="scientific">Cristinia sonorae</name>
    <dbReference type="NCBI Taxonomy" id="1940300"/>
    <lineage>
        <taxon>Eukaryota</taxon>
        <taxon>Fungi</taxon>
        <taxon>Dikarya</taxon>
        <taxon>Basidiomycota</taxon>
        <taxon>Agaricomycotina</taxon>
        <taxon>Agaricomycetes</taxon>
        <taxon>Agaricomycetidae</taxon>
        <taxon>Agaricales</taxon>
        <taxon>Pleurotineae</taxon>
        <taxon>Stephanosporaceae</taxon>
        <taxon>Cristinia</taxon>
    </lineage>
</organism>
<evidence type="ECO:0000313" key="3">
    <source>
        <dbReference type="Proteomes" id="UP000813824"/>
    </source>
</evidence>
<feature type="region of interest" description="Disordered" evidence="1">
    <location>
        <begin position="135"/>
        <end position="188"/>
    </location>
</feature>
<proteinExistence type="predicted"/>
<sequence>MQNEDEDFIALPSNPLDLPPPQTEHLPTYNEAILDLPPSYWAEIAPASGTQSPDTIPLVANGVLETGSYNIAFSHPHHACAEAYLQVLPLLYLQQVDPARLVLGSLRSNYLVANNNTASVAGSVAKARNVVPSRSADCSTWGTQGTARRRGSSTQKPVSRRAKLGTTNVGNVQPESGNTEPTSNGPLPGNQLMQVLLREDKGMLEDKLEEDTPIPAVDLDTVPAQAQAEQSPLVSLLISITMPPKIANTRCDCKGRDGFSTLAVTSSVTSIQHCRCVYVTTTDNTSCPLAMGSTIWGTTAPSPSNHPTTIDGSPANDESSEEKDSRTSKQAKFDHELEDLAMELIEKYKNACPKQTGEACYHHEATEAHYFLNRGCSLVWAHAIRSKKADMTKAPLATNMFKKADCTTSSKGKGKEREAPEPTEDKAPNTNYSAPVPPSTYPFSLQFPLPYNMSPTTPIQYPFIHSGYLSNPSPFFTASTHSLYPGLGGALGGSHFLPFGGPVPSPPLHILHLPLFQAIMYGLDDHILAALQRMQFLIGDNINRIWPSTYKNAGFTELSWERTGFWAYHMPTCFVKVHLWCITVLDLSPMPPQPGLHWRETEALLNWIQIKRHLALVNVAVIKNKNTTILWIWIHLWKLGLDSGGLAQRCTSIVAVDGSVVLTALIDGNALTCYEMVLNMILLSRSQYFITFSGSTSEELISDPSILDESIHIVNDVVHSGYMEDRRAALSWIFWGNYRSMQSNIVPPAFDTSCGHTENITDVVEEIAVVKEPDRSLLDILANFAVGHDMQ</sequence>
<feature type="compositionally biased region" description="Basic and acidic residues" evidence="1">
    <location>
        <begin position="322"/>
        <end position="333"/>
    </location>
</feature>
<feature type="region of interest" description="Disordered" evidence="1">
    <location>
        <begin position="298"/>
        <end position="333"/>
    </location>
</feature>
<reference evidence="2" key="1">
    <citation type="journal article" date="2021" name="New Phytol.">
        <title>Evolutionary innovations through gain and loss of genes in the ectomycorrhizal Boletales.</title>
        <authorList>
            <person name="Wu G."/>
            <person name="Miyauchi S."/>
            <person name="Morin E."/>
            <person name="Kuo A."/>
            <person name="Drula E."/>
            <person name="Varga T."/>
            <person name="Kohler A."/>
            <person name="Feng B."/>
            <person name="Cao Y."/>
            <person name="Lipzen A."/>
            <person name="Daum C."/>
            <person name="Hundley H."/>
            <person name="Pangilinan J."/>
            <person name="Johnson J."/>
            <person name="Barry K."/>
            <person name="LaButti K."/>
            <person name="Ng V."/>
            <person name="Ahrendt S."/>
            <person name="Min B."/>
            <person name="Choi I.G."/>
            <person name="Park H."/>
            <person name="Plett J.M."/>
            <person name="Magnuson J."/>
            <person name="Spatafora J.W."/>
            <person name="Nagy L.G."/>
            <person name="Henrissat B."/>
            <person name="Grigoriev I.V."/>
            <person name="Yang Z.L."/>
            <person name="Xu J."/>
            <person name="Martin F.M."/>
        </authorList>
    </citation>
    <scope>NUCLEOTIDE SEQUENCE</scope>
    <source>
        <strain evidence="2">KKN 215</strain>
    </source>
</reference>
<keyword evidence="3" id="KW-1185">Reference proteome</keyword>
<dbReference type="Proteomes" id="UP000813824">
    <property type="component" value="Unassembled WGS sequence"/>
</dbReference>
<feature type="compositionally biased region" description="Basic and acidic residues" evidence="1">
    <location>
        <begin position="413"/>
        <end position="427"/>
    </location>
</feature>
<dbReference type="AlphaFoldDB" id="A0A8K0US02"/>
<protein>
    <submittedName>
        <fullName evidence="2">Uncharacterized protein</fullName>
    </submittedName>
</protein>
<feature type="region of interest" description="Disordered" evidence="1">
    <location>
        <begin position="405"/>
        <end position="434"/>
    </location>
</feature>
<feature type="compositionally biased region" description="Polar residues" evidence="1">
    <location>
        <begin position="298"/>
        <end position="311"/>
    </location>
</feature>
<accession>A0A8K0US02</accession>
<name>A0A8K0US02_9AGAR</name>
<comment type="caution">
    <text evidence="2">The sequence shown here is derived from an EMBL/GenBank/DDBJ whole genome shotgun (WGS) entry which is preliminary data.</text>
</comment>
<evidence type="ECO:0000256" key="1">
    <source>
        <dbReference type="SAM" id="MobiDB-lite"/>
    </source>
</evidence>